<sequence>MSTDTAARPASTHMPLVRSFHGQTLSDPYAWLRAENWREVMRDPALLAPDIREWLEAENAAAEAWLEPHAELRRQLVTEMRGRIKEDDASVPSTDGPFAYFTRFREGGQHPLICRRPAGAIAGETVLLDGDALAEGKAYFQFGDARQSPDHRLYAWTADEAGSEYYTLRIRDIDTGTDLPDRVAETTGDVLWSADGAYLFYIRRDAEHRPSFVYRHQLGTDPAQDVLVYEEPDKGFFVSLGHTQSRRFGLISCGDHDTSEVWLIDLDSPLEAPVLVEPREAGLRYGVEHHPALDGVESLIIETNADGAEDFKIVATPLSTPGRAYWRDLVPHKPGRLLLSVCVLRGHLIRLEREDGLPRLVIRALEDGAEHAVAFAEEAYSLGFDPGFGFDKTEIRFTYSSMTTPSEVWDYDVASRAHVLRKRQEVPSGHDPKRYVTRRLMAPAADGELVPVSLLYAADTPLDGSAPCLLYGYGAYGVSMPASFSVSRLSLVDRGFVFAIAHIRGGTEKGWRWYREGKLAKKTNSFTDFIAAGEHLVAEKIVASDRIVAHGGSAGGMLMGAVANMRPGLFAGIVAEVPFVDVLNTMLDDTLPLTPPEWPEWGNPITDAEAFATIRAYSPYDNVTAQDYPALFALAGLTDPRVTYWEPAKWVAKLRATKTDGRPLLLRTNMEAGHGGASGRFDRLEETAMIYAFALATAGR</sequence>
<dbReference type="Gene3D" id="2.130.10.120">
    <property type="entry name" value="Prolyl oligopeptidase, N-terminal domain"/>
    <property type="match status" value="1"/>
</dbReference>
<comment type="caution">
    <text evidence="7">The sequence shown here is derived from an EMBL/GenBank/DDBJ whole genome shotgun (WGS) entry which is preliminary data.</text>
</comment>
<name>A0ABU0BC44_9HYPH</name>
<evidence type="ECO:0000259" key="5">
    <source>
        <dbReference type="Pfam" id="PF00326"/>
    </source>
</evidence>
<keyword evidence="3 7" id="KW-0378">Hydrolase</keyword>
<dbReference type="Pfam" id="PF02897">
    <property type="entry name" value="Peptidase_S9_N"/>
    <property type="match status" value="1"/>
</dbReference>
<dbReference type="InterPro" id="IPR002470">
    <property type="entry name" value="Peptidase_S9A"/>
</dbReference>
<dbReference type="Gene3D" id="3.40.50.1820">
    <property type="entry name" value="alpha/beta hydrolase"/>
    <property type="match status" value="1"/>
</dbReference>
<dbReference type="SUPFAM" id="SSF50993">
    <property type="entry name" value="Peptidase/esterase 'gauge' domain"/>
    <property type="match status" value="1"/>
</dbReference>
<reference evidence="7 8" key="1">
    <citation type="submission" date="2023-07" db="EMBL/GenBank/DDBJ databases">
        <title>Genomic Encyclopedia of Type Strains, Phase IV (KMG-IV): sequencing the most valuable type-strain genomes for metagenomic binning, comparative biology and taxonomic classification.</title>
        <authorList>
            <person name="Goeker M."/>
        </authorList>
    </citation>
    <scope>NUCLEOTIDE SEQUENCE [LARGE SCALE GENOMIC DNA]</scope>
    <source>
        <strain evidence="7 8">DSM 2457</strain>
    </source>
</reference>
<evidence type="ECO:0000313" key="7">
    <source>
        <dbReference type="EMBL" id="MDQ0302888.1"/>
    </source>
</evidence>
<feature type="domain" description="Peptidase S9A N-terminal" evidence="6">
    <location>
        <begin position="16"/>
        <end position="422"/>
    </location>
</feature>
<dbReference type="PRINTS" id="PR00862">
    <property type="entry name" value="PROLIGOPTASE"/>
</dbReference>
<evidence type="ECO:0000256" key="3">
    <source>
        <dbReference type="ARBA" id="ARBA00022801"/>
    </source>
</evidence>
<keyword evidence="2" id="KW-0645">Protease</keyword>
<gene>
    <name evidence="7" type="ORF">J2S75_001916</name>
</gene>
<dbReference type="InterPro" id="IPR029058">
    <property type="entry name" value="AB_hydrolase_fold"/>
</dbReference>
<dbReference type="InterPro" id="IPR001375">
    <property type="entry name" value="Peptidase_S9_cat"/>
</dbReference>
<evidence type="ECO:0000256" key="2">
    <source>
        <dbReference type="ARBA" id="ARBA00022670"/>
    </source>
</evidence>
<comment type="similarity">
    <text evidence="1">Belongs to the peptidase S9A family.</text>
</comment>
<organism evidence="7 8">
    <name type="scientific">Ancylobacter polymorphus</name>
    <dbReference type="NCBI Taxonomy" id="223390"/>
    <lineage>
        <taxon>Bacteria</taxon>
        <taxon>Pseudomonadati</taxon>
        <taxon>Pseudomonadota</taxon>
        <taxon>Alphaproteobacteria</taxon>
        <taxon>Hyphomicrobiales</taxon>
        <taxon>Xanthobacteraceae</taxon>
        <taxon>Ancylobacter</taxon>
    </lineage>
</organism>
<dbReference type="PANTHER" id="PTHR11757">
    <property type="entry name" value="PROTEASE FAMILY S9A OLIGOPEPTIDASE"/>
    <property type="match status" value="1"/>
</dbReference>
<keyword evidence="4" id="KW-0720">Serine protease</keyword>
<evidence type="ECO:0000313" key="8">
    <source>
        <dbReference type="Proteomes" id="UP001224682"/>
    </source>
</evidence>
<dbReference type="SUPFAM" id="SSF53474">
    <property type="entry name" value="alpha/beta-Hydrolases"/>
    <property type="match status" value="1"/>
</dbReference>
<dbReference type="InterPro" id="IPR023302">
    <property type="entry name" value="Pept_S9A_N"/>
</dbReference>
<dbReference type="EMBL" id="JAUSUI010000003">
    <property type="protein sequence ID" value="MDQ0302888.1"/>
    <property type="molecule type" value="Genomic_DNA"/>
</dbReference>
<proteinExistence type="inferred from homology"/>
<evidence type="ECO:0000256" key="1">
    <source>
        <dbReference type="ARBA" id="ARBA00005228"/>
    </source>
</evidence>
<accession>A0ABU0BC44</accession>
<dbReference type="PROSITE" id="PS00708">
    <property type="entry name" value="PRO_ENDOPEP_SER"/>
    <property type="match status" value="1"/>
</dbReference>
<dbReference type="Pfam" id="PF00326">
    <property type="entry name" value="Peptidase_S9"/>
    <property type="match status" value="1"/>
</dbReference>
<dbReference type="InterPro" id="IPR002471">
    <property type="entry name" value="Pept_S9_AS"/>
</dbReference>
<dbReference type="GO" id="GO:0004252">
    <property type="term" value="F:serine-type endopeptidase activity"/>
    <property type="evidence" value="ECO:0007669"/>
    <property type="project" value="UniProtKB-EC"/>
</dbReference>
<dbReference type="InterPro" id="IPR051543">
    <property type="entry name" value="Serine_Peptidase_S9A"/>
</dbReference>
<dbReference type="EC" id="3.4.21.83" evidence="7"/>
<feature type="domain" description="Peptidase S9 prolyl oligopeptidase catalytic" evidence="5">
    <location>
        <begin position="483"/>
        <end position="698"/>
    </location>
</feature>
<evidence type="ECO:0000259" key="6">
    <source>
        <dbReference type="Pfam" id="PF02897"/>
    </source>
</evidence>
<keyword evidence="8" id="KW-1185">Reference proteome</keyword>
<dbReference type="Proteomes" id="UP001224682">
    <property type="component" value="Unassembled WGS sequence"/>
</dbReference>
<dbReference type="PANTHER" id="PTHR11757:SF19">
    <property type="entry name" value="PROLYL ENDOPEPTIDASE-LIKE"/>
    <property type="match status" value="1"/>
</dbReference>
<evidence type="ECO:0000256" key="4">
    <source>
        <dbReference type="ARBA" id="ARBA00022825"/>
    </source>
</evidence>
<protein>
    <submittedName>
        <fullName evidence="7">Oligopeptidase B</fullName>
        <ecNumber evidence="7">3.4.21.83</ecNumber>
    </submittedName>
</protein>